<organism evidence="1 2">
    <name type="scientific">Paraburkholderia dipogonis</name>
    <dbReference type="NCBI Taxonomy" id="1211383"/>
    <lineage>
        <taxon>Bacteria</taxon>
        <taxon>Pseudomonadati</taxon>
        <taxon>Pseudomonadota</taxon>
        <taxon>Betaproteobacteria</taxon>
        <taxon>Burkholderiales</taxon>
        <taxon>Burkholderiaceae</taxon>
        <taxon>Paraburkholderia</taxon>
    </lineage>
</organism>
<protein>
    <submittedName>
        <fullName evidence="1">Uncharacterized protein</fullName>
    </submittedName>
</protein>
<sequence>MLMLRDRGAWLELQTRSSAATRVLRGRRAVLALLQRLGAEHVRFDPPLPALLADALAATPTLLSAELAFNNTSCALSELP</sequence>
<dbReference type="EMBL" id="SNVI01000008">
    <property type="protein sequence ID" value="TFE36596.1"/>
    <property type="molecule type" value="Genomic_DNA"/>
</dbReference>
<evidence type="ECO:0000313" key="1">
    <source>
        <dbReference type="EMBL" id="TFE36596.1"/>
    </source>
</evidence>
<name>A0A4Y8MGJ4_9BURK</name>
<gene>
    <name evidence="1" type="ORF">E2553_43570</name>
</gene>
<reference evidence="1 2" key="1">
    <citation type="submission" date="2019-03" db="EMBL/GenBank/DDBJ databases">
        <title>Complete Genome Sequence of Paraburkholderia dipogonis ICMP 19430T, a Nitrogen-fixing Symbiont of the South African Invasive Legume Dipogon lignosus in New Zealand.</title>
        <authorList>
            <person name="De Meyer S.E."/>
        </authorList>
    </citation>
    <scope>NUCLEOTIDE SEQUENCE [LARGE SCALE GENOMIC DNA]</scope>
    <source>
        <strain evidence="1 2">ICMP 19430</strain>
    </source>
</reference>
<evidence type="ECO:0000313" key="2">
    <source>
        <dbReference type="Proteomes" id="UP000297385"/>
    </source>
</evidence>
<dbReference type="Proteomes" id="UP000297385">
    <property type="component" value="Unassembled WGS sequence"/>
</dbReference>
<comment type="caution">
    <text evidence="1">The sequence shown here is derived from an EMBL/GenBank/DDBJ whole genome shotgun (WGS) entry which is preliminary data.</text>
</comment>
<proteinExistence type="predicted"/>
<dbReference type="RefSeq" id="WP_128592674.1">
    <property type="nucleotide sequence ID" value="NZ_SNVI01000008.1"/>
</dbReference>
<accession>A0A4Y8MGJ4</accession>
<dbReference type="AlphaFoldDB" id="A0A4Y8MGJ4"/>